<accession>A0A517QZI6</accession>
<dbReference type="OrthoDB" id="9794310at2"/>
<evidence type="ECO:0000256" key="1">
    <source>
        <dbReference type="ARBA" id="ARBA00022801"/>
    </source>
</evidence>
<name>A0A517QZI6_9PLAN</name>
<feature type="domain" description="Nudix hydrolase" evidence="2">
    <location>
        <begin position="25"/>
        <end position="164"/>
    </location>
</feature>
<dbReference type="AlphaFoldDB" id="A0A517QZI6"/>
<dbReference type="PANTHER" id="PTHR11839">
    <property type="entry name" value="UDP/ADP-SUGAR PYROPHOSPHATASE"/>
    <property type="match status" value="1"/>
</dbReference>
<protein>
    <submittedName>
        <fullName evidence="3">ADP-ribose pyrophosphatase</fullName>
        <ecNumber evidence="3">3.6.1.13</ecNumber>
    </submittedName>
</protein>
<evidence type="ECO:0000259" key="2">
    <source>
        <dbReference type="PROSITE" id="PS51462"/>
    </source>
</evidence>
<dbReference type="EMBL" id="CP036268">
    <property type="protein sequence ID" value="QDT37056.1"/>
    <property type="molecule type" value="Genomic_DNA"/>
</dbReference>
<dbReference type="Proteomes" id="UP000317318">
    <property type="component" value="Chromosome"/>
</dbReference>
<gene>
    <name evidence="3" type="primary">nudF</name>
    <name evidence="3" type="ORF">Pan189_14220</name>
</gene>
<keyword evidence="1 3" id="KW-0378">Hydrolase</keyword>
<evidence type="ECO:0000313" key="3">
    <source>
        <dbReference type="EMBL" id="QDT37056.1"/>
    </source>
</evidence>
<dbReference type="InterPro" id="IPR000086">
    <property type="entry name" value="NUDIX_hydrolase_dom"/>
</dbReference>
<dbReference type="SUPFAM" id="SSF55811">
    <property type="entry name" value="Nudix"/>
    <property type="match status" value="1"/>
</dbReference>
<dbReference type="GO" id="GO:0006753">
    <property type="term" value="P:nucleoside phosphate metabolic process"/>
    <property type="evidence" value="ECO:0007669"/>
    <property type="project" value="TreeGrafter"/>
</dbReference>
<dbReference type="RefSeq" id="WP_145363205.1">
    <property type="nucleotide sequence ID" value="NZ_CP036268.1"/>
</dbReference>
<evidence type="ECO:0000313" key="4">
    <source>
        <dbReference type="Proteomes" id="UP000317318"/>
    </source>
</evidence>
<reference evidence="3 4" key="1">
    <citation type="submission" date="2019-02" db="EMBL/GenBank/DDBJ databases">
        <title>Deep-cultivation of Planctomycetes and their phenomic and genomic characterization uncovers novel biology.</title>
        <authorList>
            <person name="Wiegand S."/>
            <person name="Jogler M."/>
            <person name="Boedeker C."/>
            <person name="Pinto D."/>
            <person name="Vollmers J."/>
            <person name="Rivas-Marin E."/>
            <person name="Kohn T."/>
            <person name="Peeters S.H."/>
            <person name="Heuer A."/>
            <person name="Rast P."/>
            <person name="Oberbeckmann S."/>
            <person name="Bunk B."/>
            <person name="Jeske O."/>
            <person name="Meyerdierks A."/>
            <person name="Storesund J.E."/>
            <person name="Kallscheuer N."/>
            <person name="Luecker S."/>
            <person name="Lage O.M."/>
            <person name="Pohl T."/>
            <person name="Merkel B.J."/>
            <person name="Hornburger P."/>
            <person name="Mueller R.-W."/>
            <person name="Bruemmer F."/>
            <person name="Labrenz M."/>
            <person name="Spormann A.M."/>
            <person name="Op den Camp H."/>
            <person name="Overmann J."/>
            <person name="Amann R."/>
            <person name="Jetten M.S.M."/>
            <person name="Mascher T."/>
            <person name="Medema M.H."/>
            <person name="Devos D.P."/>
            <person name="Kaster A.-K."/>
            <person name="Ovreas L."/>
            <person name="Rohde M."/>
            <person name="Galperin M.Y."/>
            <person name="Jogler C."/>
        </authorList>
    </citation>
    <scope>NUCLEOTIDE SEQUENCE [LARGE SCALE GENOMIC DNA]</scope>
    <source>
        <strain evidence="3 4">Pan189</strain>
    </source>
</reference>
<proteinExistence type="predicted"/>
<dbReference type="KEGG" id="svp:Pan189_14220"/>
<dbReference type="EC" id="3.6.1.13" evidence="3"/>
<dbReference type="InterPro" id="IPR015797">
    <property type="entry name" value="NUDIX_hydrolase-like_dom_sf"/>
</dbReference>
<dbReference type="PANTHER" id="PTHR11839:SF1">
    <property type="entry name" value="ADP-SUGAR PYROPHOSPHATASE"/>
    <property type="match status" value="1"/>
</dbReference>
<dbReference type="Gene3D" id="3.90.79.10">
    <property type="entry name" value="Nucleoside Triphosphate Pyrophosphohydrolase"/>
    <property type="match status" value="1"/>
</dbReference>
<dbReference type="CDD" id="cd03424">
    <property type="entry name" value="NUDIX_ADPRase_Nudt5_UGPPase_Nudt14"/>
    <property type="match status" value="1"/>
</dbReference>
<dbReference type="Pfam" id="PF00293">
    <property type="entry name" value="NUDIX"/>
    <property type="match status" value="1"/>
</dbReference>
<keyword evidence="4" id="KW-1185">Reference proteome</keyword>
<dbReference type="GO" id="GO:0047631">
    <property type="term" value="F:ADP-ribose diphosphatase activity"/>
    <property type="evidence" value="ECO:0007669"/>
    <property type="project" value="UniProtKB-EC"/>
</dbReference>
<sequence>MSDSETTLHAGKHLRFVIRDGWEYVTRQNVTGIVCVAAVVDECLLLVEQYREPIRSRTIELPAGLAGDDPQFEGESLAQTAIRELEEETGHTAERMVYLTEGPASSGLTSEVITFYRAEGVRQIGEGGGDDSEDITVHKVPMDDVDAFLDEKSRSGFLVDPKVYAGLYFITRNV</sequence>
<organism evidence="3 4">
    <name type="scientific">Stratiformator vulcanicus</name>
    <dbReference type="NCBI Taxonomy" id="2527980"/>
    <lineage>
        <taxon>Bacteria</taxon>
        <taxon>Pseudomonadati</taxon>
        <taxon>Planctomycetota</taxon>
        <taxon>Planctomycetia</taxon>
        <taxon>Planctomycetales</taxon>
        <taxon>Planctomycetaceae</taxon>
        <taxon>Stratiformator</taxon>
    </lineage>
</organism>
<dbReference type="PROSITE" id="PS51462">
    <property type="entry name" value="NUDIX"/>
    <property type="match status" value="1"/>
</dbReference>
<dbReference type="GO" id="GO:0019693">
    <property type="term" value="P:ribose phosphate metabolic process"/>
    <property type="evidence" value="ECO:0007669"/>
    <property type="project" value="TreeGrafter"/>
</dbReference>